<dbReference type="Pfam" id="PF08281">
    <property type="entry name" value="Sigma70_r4_2"/>
    <property type="match status" value="1"/>
</dbReference>
<dbReference type="RefSeq" id="WP_211972404.1">
    <property type="nucleotide sequence ID" value="NZ_JAGTXB010000003.1"/>
</dbReference>
<organism evidence="7 8">
    <name type="scientific">Chitinophaga hostae</name>
    <dbReference type="NCBI Taxonomy" id="2831022"/>
    <lineage>
        <taxon>Bacteria</taxon>
        <taxon>Pseudomonadati</taxon>
        <taxon>Bacteroidota</taxon>
        <taxon>Chitinophagia</taxon>
        <taxon>Chitinophagales</taxon>
        <taxon>Chitinophagaceae</taxon>
        <taxon>Chitinophaga</taxon>
    </lineage>
</organism>
<dbReference type="InterPro" id="IPR036388">
    <property type="entry name" value="WH-like_DNA-bd_sf"/>
</dbReference>
<dbReference type="EMBL" id="JAGTXB010000003">
    <property type="protein sequence ID" value="MBS0027301.1"/>
    <property type="molecule type" value="Genomic_DNA"/>
</dbReference>
<reference evidence="7 8" key="1">
    <citation type="submission" date="2021-04" db="EMBL/GenBank/DDBJ databases">
        <title>Chitinophaga sp. nov., isolated from the rhizosphere soil.</title>
        <authorList>
            <person name="He S."/>
        </authorList>
    </citation>
    <scope>NUCLEOTIDE SEQUENCE [LARGE SCALE GENOMIC DNA]</scope>
    <source>
        <strain evidence="7 8">2R12</strain>
    </source>
</reference>
<name>A0ABS5IWK1_9BACT</name>
<evidence type="ECO:0000256" key="1">
    <source>
        <dbReference type="ARBA" id="ARBA00010641"/>
    </source>
</evidence>
<dbReference type="NCBIfam" id="TIGR02985">
    <property type="entry name" value="Sig70_bacteroi1"/>
    <property type="match status" value="1"/>
</dbReference>
<evidence type="ECO:0000256" key="3">
    <source>
        <dbReference type="ARBA" id="ARBA00023082"/>
    </source>
</evidence>
<gene>
    <name evidence="7" type="ORF">KE626_08275</name>
</gene>
<evidence type="ECO:0000259" key="6">
    <source>
        <dbReference type="Pfam" id="PF08281"/>
    </source>
</evidence>
<evidence type="ECO:0000259" key="5">
    <source>
        <dbReference type="Pfam" id="PF04542"/>
    </source>
</evidence>
<proteinExistence type="inferred from homology"/>
<keyword evidence="2" id="KW-0805">Transcription regulation</keyword>
<feature type="domain" description="RNA polymerase sigma-70 region 2" evidence="5">
    <location>
        <begin position="32"/>
        <end position="93"/>
    </location>
</feature>
<dbReference type="SUPFAM" id="SSF88659">
    <property type="entry name" value="Sigma3 and sigma4 domains of RNA polymerase sigma factors"/>
    <property type="match status" value="1"/>
</dbReference>
<dbReference type="Proteomes" id="UP000676386">
    <property type="component" value="Unassembled WGS sequence"/>
</dbReference>
<keyword evidence="4" id="KW-0804">Transcription</keyword>
<evidence type="ECO:0000313" key="7">
    <source>
        <dbReference type="EMBL" id="MBS0027301.1"/>
    </source>
</evidence>
<keyword evidence="3" id="KW-0731">Sigma factor</keyword>
<dbReference type="InterPro" id="IPR007627">
    <property type="entry name" value="RNA_pol_sigma70_r2"/>
</dbReference>
<protein>
    <submittedName>
        <fullName evidence="7">RNA polymerase sigma-70 factor</fullName>
    </submittedName>
</protein>
<dbReference type="InterPro" id="IPR013324">
    <property type="entry name" value="RNA_pol_sigma_r3/r4-like"/>
</dbReference>
<keyword evidence="8" id="KW-1185">Reference proteome</keyword>
<evidence type="ECO:0000256" key="2">
    <source>
        <dbReference type="ARBA" id="ARBA00023015"/>
    </source>
</evidence>
<dbReference type="InterPro" id="IPR014327">
    <property type="entry name" value="RNA_pol_sigma70_bacteroid"/>
</dbReference>
<dbReference type="Gene3D" id="1.10.10.10">
    <property type="entry name" value="Winged helix-like DNA-binding domain superfamily/Winged helix DNA-binding domain"/>
    <property type="match status" value="1"/>
</dbReference>
<evidence type="ECO:0000256" key="4">
    <source>
        <dbReference type="ARBA" id="ARBA00023163"/>
    </source>
</evidence>
<evidence type="ECO:0000313" key="8">
    <source>
        <dbReference type="Proteomes" id="UP000676386"/>
    </source>
</evidence>
<dbReference type="InterPro" id="IPR039425">
    <property type="entry name" value="RNA_pol_sigma-70-like"/>
</dbReference>
<dbReference type="Pfam" id="PF04542">
    <property type="entry name" value="Sigma70_r2"/>
    <property type="match status" value="1"/>
</dbReference>
<comment type="caution">
    <text evidence="7">The sequence shown here is derived from an EMBL/GenBank/DDBJ whole genome shotgun (WGS) entry which is preliminary data.</text>
</comment>
<dbReference type="InterPro" id="IPR013249">
    <property type="entry name" value="RNA_pol_sigma70_r4_t2"/>
</dbReference>
<comment type="similarity">
    <text evidence="1">Belongs to the sigma-70 factor family. ECF subfamily.</text>
</comment>
<dbReference type="InterPro" id="IPR013325">
    <property type="entry name" value="RNA_pol_sigma_r2"/>
</dbReference>
<dbReference type="InterPro" id="IPR014284">
    <property type="entry name" value="RNA_pol_sigma-70_dom"/>
</dbReference>
<accession>A0ABS5IWK1</accession>
<sequence length="188" mass="21622">MTRSSKDQDYSSFWMWGDLTAFKEIMKAFTASLKYFACSIVGNEAEAEEIVADVFIKIWQQREHITPPESLQYYLFKAVKNTALNYLKSNGRRSAHYSAWEIQVNPHRSQSPEDILISKEQVDQIRDAIQSLPPRCRQIFILVKEEGLTYEQVAVLLDLSKATVNVQMTLALKKIWAALGTTIKYSYS</sequence>
<feature type="domain" description="RNA polymerase sigma factor 70 region 4 type 2" evidence="6">
    <location>
        <begin position="124"/>
        <end position="175"/>
    </location>
</feature>
<dbReference type="CDD" id="cd06171">
    <property type="entry name" value="Sigma70_r4"/>
    <property type="match status" value="1"/>
</dbReference>
<dbReference type="Gene3D" id="1.10.1740.10">
    <property type="match status" value="1"/>
</dbReference>
<dbReference type="PANTHER" id="PTHR43133">
    <property type="entry name" value="RNA POLYMERASE ECF-TYPE SIGMA FACTO"/>
    <property type="match status" value="1"/>
</dbReference>
<dbReference type="NCBIfam" id="TIGR02937">
    <property type="entry name" value="sigma70-ECF"/>
    <property type="match status" value="1"/>
</dbReference>
<dbReference type="PANTHER" id="PTHR43133:SF46">
    <property type="entry name" value="RNA POLYMERASE SIGMA-70 FACTOR ECF SUBFAMILY"/>
    <property type="match status" value="1"/>
</dbReference>
<dbReference type="SUPFAM" id="SSF88946">
    <property type="entry name" value="Sigma2 domain of RNA polymerase sigma factors"/>
    <property type="match status" value="1"/>
</dbReference>